<evidence type="ECO:0000313" key="1">
    <source>
        <dbReference type="EMBL" id="MED6139403.1"/>
    </source>
</evidence>
<evidence type="ECO:0008006" key="3">
    <source>
        <dbReference type="Google" id="ProtNLM"/>
    </source>
</evidence>
<gene>
    <name evidence="1" type="ORF">PIB30_083543</name>
</gene>
<dbReference type="Proteomes" id="UP001341840">
    <property type="component" value="Unassembled WGS sequence"/>
</dbReference>
<keyword evidence="2" id="KW-1185">Reference proteome</keyword>
<dbReference type="EMBL" id="JASCZI010061739">
    <property type="protein sequence ID" value="MED6139403.1"/>
    <property type="molecule type" value="Genomic_DNA"/>
</dbReference>
<comment type="caution">
    <text evidence="1">The sequence shown here is derived from an EMBL/GenBank/DDBJ whole genome shotgun (WGS) entry which is preliminary data.</text>
</comment>
<accession>A0ABU6SUJ6</accession>
<reference evidence="1 2" key="1">
    <citation type="journal article" date="2023" name="Plants (Basel)">
        <title>Bridging the Gap: Combining Genomics and Transcriptomics Approaches to Understand Stylosanthes scabra, an Orphan Legume from the Brazilian Caatinga.</title>
        <authorList>
            <person name="Ferreira-Neto J.R.C."/>
            <person name="da Silva M.D."/>
            <person name="Binneck E."/>
            <person name="de Melo N.F."/>
            <person name="da Silva R.H."/>
            <person name="de Melo A.L.T.M."/>
            <person name="Pandolfi V."/>
            <person name="Bustamante F.O."/>
            <person name="Brasileiro-Vidal A.C."/>
            <person name="Benko-Iseppon A.M."/>
        </authorList>
    </citation>
    <scope>NUCLEOTIDE SEQUENCE [LARGE SCALE GENOMIC DNA]</scope>
    <source>
        <tissue evidence="1">Leaves</tissue>
    </source>
</reference>
<organism evidence="1 2">
    <name type="scientific">Stylosanthes scabra</name>
    <dbReference type="NCBI Taxonomy" id="79078"/>
    <lineage>
        <taxon>Eukaryota</taxon>
        <taxon>Viridiplantae</taxon>
        <taxon>Streptophyta</taxon>
        <taxon>Embryophyta</taxon>
        <taxon>Tracheophyta</taxon>
        <taxon>Spermatophyta</taxon>
        <taxon>Magnoliopsida</taxon>
        <taxon>eudicotyledons</taxon>
        <taxon>Gunneridae</taxon>
        <taxon>Pentapetalae</taxon>
        <taxon>rosids</taxon>
        <taxon>fabids</taxon>
        <taxon>Fabales</taxon>
        <taxon>Fabaceae</taxon>
        <taxon>Papilionoideae</taxon>
        <taxon>50 kb inversion clade</taxon>
        <taxon>dalbergioids sensu lato</taxon>
        <taxon>Dalbergieae</taxon>
        <taxon>Pterocarpus clade</taxon>
        <taxon>Stylosanthes</taxon>
    </lineage>
</organism>
<sequence length="70" mass="8652">MAQLSTSRKHHYMGGLDNESLYEAWERYKEMIRRCPINMYSDWLQLQTFYDSYQTLQGFYWILQPEVLYN</sequence>
<name>A0ABU6SUJ6_9FABA</name>
<protein>
    <recommendedName>
        <fullName evidence="3">Retrotransposon gag domain-containing protein</fullName>
    </recommendedName>
</protein>
<evidence type="ECO:0000313" key="2">
    <source>
        <dbReference type="Proteomes" id="UP001341840"/>
    </source>
</evidence>
<proteinExistence type="predicted"/>